<evidence type="ECO:0000313" key="2">
    <source>
        <dbReference type="EMBL" id="KIK79976.1"/>
    </source>
</evidence>
<feature type="compositionally biased region" description="Basic residues" evidence="1">
    <location>
        <begin position="662"/>
        <end position="673"/>
    </location>
</feature>
<dbReference type="OrthoDB" id="2677857at2759"/>
<dbReference type="EMBL" id="KN826133">
    <property type="protein sequence ID" value="KIK79976.1"/>
    <property type="molecule type" value="Genomic_DNA"/>
</dbReference>
<feature type="region of interest" description="Disordered" evidence="1">
    <location>
        <begin position="567"/>
        <end position="687"/>
    </location>
</feature>
<evidence type="ECO:0000313" key="3">
    <source>
        <dbReference type="Proteomes" id="UP000054538"/>
    </source>
</evidence>
<feature type="compositionally biased region" description="Acidic residues" evidence="1">
    <location>
        <begin position="320"/>
        <end position="348"/>
    </location>
</feature>
<proteinExistence type="predicted"/>
<keyword evidence="3" id="KW-1185">Reference proteome</keyword>
<dbReference type="InParanoid" id="A0A0D0D8G3"/>
<organism evidence="2 3">
    <name type="scientific">Paxillus rubicundulus Ve08.2h10</name>
    <dbReference type="NCBI Taxonomy" id="930991"/>
    <lineage>
        <taxon>Eukaryota</taxon>
        <taxon>Fungi</taxon>
        <taxon>Dikarya</taxon>
        <taxon>Basidiomycota</taxon>
        <taxon>Agaricomycotina</taxon>
        <taxon>Agaricomycetes</taxon>
        <taxon>Agaricomycetidae</taxon>
        <taxon>Boletales</taxon>
        <taxon>Paxilineae</taxon>
        <taxon>Paxillaceae</taxon>
        <taxon>Paxillus</taxon>
    </lineage>
</organism>
<evidence type="ECO:0000256" key="1">
    <source>
        <dbReference type="SAM" id="MobiDB-lite"/>
    </source>
</evidence>
<protein>
    <submittedName>
        <fullName evidence="2">Uncharacterized protein</fullName>
    </submittedName>
</protein>
<reference evidence="3" key="2">
    <citation type="submission" date="2015-01" db="EMBL/GenBank/DDBJ databases">
        <title>Evolutionary Origins and Diversification of the Mycorrhizal Mutualists.</title>
        <authorList>
            <consortium name="DOE Joint Genome Institute"/>
            <consortium name="Mycorrhizal Genomics Consortium"/>
            <person name="Kohler A."/>
            <person name="Kuo A."/>
            <person name="Nagy L.G."/>
            <person name="Floudas D."/>
            <person name="Copeland A."/>
            <person name="Barry K.W."/>
            <person name="Cichocki N."/>
            <person name="Veneault-Fourrey C."/>
            <person name="LaButti K."/>
            <person name="Lindquist E.A."/>
            <person name="Lipzen A."/>
            <person name="Lundell T."/>
            <person name="Morin E."/>
            <person name="Murat C."/>
            <person name="Riley R."/>
            <person name="Ohm R."/>
            <person name="Sun H."/>
            <person name="Tunlid A."/>
            <person name="Henrissat B."/>
            <person name="Grigoriev I.V."/>
            <person name="Hibbett D.S."/>
            <person name="Martin F."/>
        </authorList>
    </citation>
    <scope>NUCLEOTIDE SEQUENCE [LARGE SCALE GENOMIC DNA]</scope>
    <source>
        <strain evidence="3">Ve08.2h10</strain>
    </source>
</reference>
<dbReference type="STRING" id="930991.A0A0D0D8G3"/>
<feature type="region of interest" description="Disordered" evidence="1">
    <location>
        <begin position="183"/>
        <end position="209"/>
    </location>
</feature>
<reference evidence="2 3" key="1">
    <citation type="submission" date="2014-04" db="EMBL/GenBank/DDBJ databases">
        <authorList>
            <consortium name="DOE Joint Genome Institute"/>
            <person name="Kuo A."/>
            <person name="Kohler A."/>
            <person name="Jargeat P."/>
            <person name="Nagy L.G."/>
            <person name="Floudas D."/>
            <person name="Copeland A."/>
            <person name="Barry K.W."/>
            <person name="Cichocki N."/>
            <person name="Veneault-Fourrey C."/>
            <person name="LaButti K."/>
            <person name="Lindquist E.A."/>
            <person name="Lipzen A."/>
            <person name="Lundell T."/>
            <person name="Morin E."/>
            <person name="Murat C."/>
            <person name="Sun H."/>
            <person name="Tunlid A."/>
            <person name="Henrissat B."/>
            <person name="Grigoriev I.V."/>
            <person name="Hibbett D.S."/>
            <person name="Martin F."/>
            <person name="Nordberg H.P."/>
            <person name="Cantor M.N."/>
            <person name="Hua S.X."/>
        </authorList>
    </citation>
    <scope>NUCLEOTIDE SEQUENCE [LARGE SCALE GENOMIC DNA]</scope>
    <source>
        <strain evidence="2 3">Ve08.2h10</strain>
    </source>
</reference>
<feature type="region of interest" description="Disordered" evidence="1">
    <location>
        <begin position="307"/>
        <end position="358"/>
    </location>
</feature>
<accession>A0A0D0D8G3</accession>
<dbReference type="Proteomes" id="UP000054538">
    <property type="component" value="Unassembled WGS sequence"/>
</dbReference>
<dbReference type="AlphaFoldDB" id="A0A0D0D8G3"/>
<dbReference type="HOGENOM" id="CLU_372176_0_0_1"/>
<feature type="compositionally biased region" description="Pro residues" evidence="1">
    <location>
        <begin position="603"/>
        <end position="612"/>
    </location>
</feature>
<gene>
    <name evidence="2" type="ORF">PAXRUDRAFT_36320</name>
</gene>
<sequence length="687" mass="75159">MPRISHKKSSDSKALSNIPTQPADYILENKKEWTTHEQKAFLLEELVEYKKLTTREYHRQWPGLYQCWPERNYVPELKDLPATEALTDQQSTVLVAAIDKNQMQLQSWLRWHSGAGRNRLANSKTNKLVDSLMKPQSHIKQLGEIYPKTFYKSHVKLDIDSIKIEESLKSEPQHIQEEVRCMREEQVSAKKRKRASSASSDDEEESALDAQEIQSNIQQCGPTLQQILAHMAKRTGWMFTILMGGLDPMDPKGESVVVSLHVGENKLGYNSGAAYSRFDMDMVQAYTEFLDDVYGLEVKLAVLTKTSGDSANHNPREAAGEESSEEEEENGEEGGGKEDDEGEKDEGEGERNKGKVMGAESTLYTQDRQNIFHPDGAIATPLHVASSLHVASFPPVASPPIGSSLPVASSPPVASSLCIALSPPIATPLICKQDVSTVNTTTSQHMVTPMQSLVTSPPSNFPDPQALRMPFNSYGSQCISPGTQLLDPFQNAGSFGPNLDNLVSFDFSFMLMLNNPVPGLDLAPQWGNGIAVTPQAVQNFNFLQNTPAMGYRAGMFDGSHLGYHSDGVSQIPSSRSPTDLHLLPLPPSSDAQSPNPLGDVPVQPAPVLPPTEPGVIKLPESNVPAVITNPDNAASAKGQSKHKSIPSQHAQRDNATGDLGKRMRQKPKKKSKHPAADEVNEGAKKSK</sequence>
<name>A0A0D0D8G3_9AGAM</name>